<feature type="domain" description="Methyltransferase" evidence="2">
    <location>
        <begin position="43"/>
        <end position="155"/>
    </location>
</feature>
<organism evidence="3 4">
    <name type="scientific">Roseococcus suduntuyensis</name>
    <dbReference type="NCBI Taxonomy" id="455361"/>
    <lineage>
        <taxon>Bacteria</taxon>
        <taxon>Pseudomonadati</taxon>
        <taxon>Pseudomonadota</taxon>
        <taxon>Alphaproteobacteria</taxon>
        <taxon>Acetobacterales</taxon>
        <taxon>Roseomonadaceae</taxon>
        <taxon>Roseococcus</taxon>
    </lineage>
</organism>
<keyword evidence="3" id="KW-0808">Transferase</keyword>
<evidence type="ECO:0000313" key="3">
    <source>
        <dbReference type="EMBL" id="MBB3896877.1"/>
    </source>
</evidence>
<accession>A0A840A6X9</accession>
<dbReference type="InterPro" id="IPR025714">
    <property type="entry name" value="Methyltranfer_dom"/>
</dbReference>
<dbReference type="Pfam" id="PF13847">
    <property type="entry name" value="Methyltransf_31"/>
    <property type="match status" value="1"/>
</dbReference>
<comment type="caution">
    <text evidence="3">The sequence shown here is derived from an EMBL/GenBank/DDBJ whole genome shotgun (WGS) entry which is preliminary data.</text>
</comment>
<evidence type="ECO:0000313" key="4">
    <source>
        <dbReference type="Proteomes" id="UP000553193"/>
    </source>
</evidence>
<evidence type="ECO:0000259" key="2">
    <source>
        <dbReference type="Pfam" id="PF13847"/>
    </source>
</evidence>
<gene>
    <name evidence="3" type="ORF">GGQ83_000303</name>
</gene>
<reference evidence="3 4" key="1">
    <citation type="submission" date="2020-08" db="EMBL/GenBank/DDBJ databases">
        <title>Genomic Encyclopedia of Type Strains, Phase IV (KMG-IV): sequencing the most valuable type-strain genomes for metagenomic binning, comparative biology and taxonomic classification.</title>
        <authorList>
            <person name="Goeker M."/>
        </authorList>
    </citation>
    <scope>NUCLEOTIDE SEQUENCE [LARGE SCALE GENOMIC DNA]</scope>
    <source>
        <strain evidence="3 4">DSM 19979</strain>
    </source>
</reference>
<dbReference type="AlphaFoldDB" id="A0A840A6X9"/>
<proteinExistence type="predicted"/>
<keyword evidence="4" id="KW-1185">Reference proteome</keyword>
<dbReference type="CDD" id="cd02440">
    <property type="entry name" value="AdoMet_MTases"/>
    <property type="match status" value="1"/>
</dbReference>
<feature type="domain" description="Methyltransferase regulatory" evidence="1">
    <location>
        <begin position="220"/>
        <end position="302"/>
    </location>
</feature>
<dbReference type="Pfam" id="PF10119">
    <property type="entry name" value="MethyTransf_Reg"/>
    <property type="match status" value="1"/>
</dbReference>
<sequence length="493" mass="53448">MTVWSHGYVADSPYTFSYQPAQAPGHLAMVCAMAGVVWAPQPRMAMLDIGCGRGLTVNVLAAANPGWHVLGLDYNPAHIAEAQELADAAGSANAGFCEADLAEMTDAEMDRLPEFDIVTIHGVWTWVADAVRAGIVRLLARRLKPGGLCYIGYNVQPAFGADAALQRLFMHLAGQARGSSRARVEAALEQVRALAATNPAQLPSTPMLRYLLDKEQRLDTAYLAHEFLTSHWRPAFHEDVCAALAPAKLEFVGSATLHENMPDLQLDAAQRATYEGMPPGPAREFIKDLCLPRAFRRDVFIRGLRRTDHVEALDRLVIAACRALPEDSPKLSVPVGEAELAPAMWQPIAAALREGPQSLHRLRHLPEERRPNPAELLAVLQGTGLVVPVLREPQVTEETQRFNRALFAATLASGDREGQFALASSAIAGGLPCAWLEMALAVQPDILDAPPETLAARLLPHLDEEGRAEAATLIGRIQAERIPVWRGLGLLPG</sequence>
<keyword evidence="3" id="KW-0489">Methyltransferase</keyword>
<dbReference type="EMBL" id="JACIDJ010000001">
    <property type="protein sequence ID" value="MBB3896877.1"/>
    <property type="molecule type" value="Genomic_DNA"/>
</dbReference>
<dbReference type="RefSeq" id="WP_184381831.1">
    <property type="nucleotide sequence ID" value="NZ_JACIDJ010000001.1"/>
</dbReference>
<protein>
    <submittedName>
        <fullName evidence="3">SAM-dependent methyltransferase</fullName>
    </submittedName>
</protein>
<dbReference type="GO" id="GO:0032259">
    <property type="term" value="P:methylation"/>
    <property type="evidence" value="ECO:0007669"/>
    <property type="project" value="UniProtKB-KW"/>
</dbReference>
<dbReference type="SUPFAM" id="SSF53335">
    <property type="entry name" value="S-adenosyl-L-methionine-dependent methyltransferases"/>
    <property type="match status" value="1"/>
</dbReference>
<dbReference type="InterPro" id="IPR018773">
    <property type="entry name" value="MeTrfase_reg_dom_prd"/>
</dbReference>
<dbReference type="Gene3D" id="3.40.50.150">
    <property type="entry name" value="Vaccinia Virus protein VP39"/>
    <property type="match status" value="1"/>
</dbReference>
<dbReference type="InterPro" id="IPR029063">
    <property type="entry name" value="SAM-dependent_MTases_sf"/>
</dbReference>
<evidence type="ECO:0000259" key="1">
    <source>
        <dbReference type="Pfam" id="PF10119"/>
    </source>
</evidence>
<dbReference type="PANTHER" id="PTHR43861">
    <property type="entry name" value="TRANS-ACONITATE 2-METHYLTRANSFERASE-RELATED"/>
    <property type="match status" value="1"/>
</dbReference>
<name>A0A840A6X9_9PROT</name>
<dbReference type="GO" id="GO:0008168">
    <property type="term" value="F:methyltransferase activity"/>
    <property type="evidence" value="ECO:0007669"/>
    <property type="project" value="UniProtKB-KW"/>
</dbReference>
<dbReference type="Proteomes" id="UP000553193">
    <property type="component" value="Unassembled WGS sequence"/>
</dbReference>